<proteinExistence type="predicted"/>
<dbReference type="KEGG" id="tet:TTHERM_00948670"/>
<dbReference type="Proteomes" id="UP000009168">
    <property type="component" value="Unassembled WGS sequence"/>
</dbReference>
<dbReference type="HOGENOM" id="CLU_2983315_0_0_1"/>
<reference evidence="2" key="1">
    <citation type="journal article" date="2006" name="PLoS Biol.">
        <title>Macronuclear genome sequence of the ciliate Tetrahymena thermophila, a model eukaryote.</title>
        <authorList>
            <person name="Eisen J.A."/>
            <person name="Coyne R.S."/>
            <person name="Wu M."/>
            <person name="Wu D."/>
            <person name="Thiagarajan M."/>
            <person name="Wortman J.R."/>
            <person name="Badger J.H."/>
            <person name="Ren Q."/>
            <person name="Amedeo P."/>
            <person name="Jones K.M."/>
            <person name="Tallon L.J."/>
            <person name="Delcher A.L."/>
            <person name="Salzberg S.L."/>
            <person name="Silva J.C."/>
            <person name="Haas B.J."/>
            <person name="Majoros W.H."/>
            <person name="Farzad M."/>
            <person name="Carlton J.M."/>
            <person name="Smith R.K. Jr."/>
            <person name="Garg J."/>
            <person name="Pearlman R.E."/>
            <person name="Karrer K.M."/>
            <person name="Sun L."/>
            <person name="Manning G."/>
            <person name="Elde N.C."/>
            <person name="Turkewitz A.P."/>
            <person name="Asai D.J."/>
            <person name="Wilkes D.E."/>
            <person name="Wang Y."/>
            <person name="Cai H."/>
            <person name="Collins K."/>
            <person name="Stewart B.A."/>
            <person name="Lee S.R."/>
            <person name="Wilamowska K."/>
            <person name="Weinberg Z."/>
            <person name="Ruzzo W.L."/>
            <person name="Wloga D."/>
            <person name="Gaertig J."/>
            <person name="Frankel J."/>
            <person name="Tsao C.-C."/>
            <person name="Gorovsky M.A."/>
            <person name="Keeling P.J."/>
            <person name="Waller R.F."/>
            <person name="Patron N.J."/>
            <person name="Cherry J.M."/>
            <person name="Stover N.A."/>
            <person name="Krieger C.J."/>
            <person name="del Toro C."/>
            <person name="Ryder H.F."/>
            <person name="Williamson S.C."/>
            <person name="Barbeau R.A."/>
            <person name="Hamilton E.P."/>
            <person name="Orias E."/>
        </authorList>
    </citation>
    <scope>NUCLEOTIDE SEQUENCE [LARGE SCALE GENOMIC DNA]</scope>
    <source>
        <strain evidence="2">SB210</strain>
    </source>
</reference>
<organism evidence="1 2">
    <name type="scientific">Tetrahymena thermophila (strain SB210)</name>
    <dbReference type="NCBI Taxonomy" id="312017"/>
    <lineage>
        <taxon>Eukaryota</taxon>
        <taxon>Sar</taxon>
        <taxon>Alveolata</taxon>
        <taxon>Ciliophora</taxon>
        <taxon>Intramacronucleata</taxon>
        <taxon>Oligohymenophorea</taxon>
        <taxon>Hymenostomatida</taxon>
        <taxon>Tetrahymenina</taxon>
        <taxon>Tetrahymenidae</taxon>
        <taxon>Tetrahymena</taxon>
    </lineage>
</organism>
<keyword evidence="2" id="KW-1185">Reference proteome</keyword>
<dbReference type="GeneID" id="7836490"/>
<dbReference type="RefSeq" id="XP_001022806.1">
    <property type="nucleotide sequence ID" value="XM_001022806.1"/>
</dbReference>
<protein>
    <submittedName>
        <fullName evidence="1">Uncharacterized protein</fullName>
    </submittedName>
</protein>
<evidence type="ECO:0000313" key="2">
    <source>
        <dbReference type="Proteomes" id="UP000009168"/>
    </source>
</evidence>
<dbReference type="EMBL" id="GG662529">
    <property type="protein sequence ID" value="EAS02561.1"/>
    <property type="molecule type" value="Genomic_DNA"/>
</dbReference>
<evidence type="ECO:0000313" key="1">
    <source>
        <dbReference type="EMBL" id="EAS02561.1"/>
    </source>
</evidence>
<accession>Q241Z0</accession>
<dbReference type="AlphaFoldDB" id="Q241Z0"/>
<dbReference type="InParanoid" id="Q241Z0"/>
<gene>
    <name evidence="1" type="ORF">TTHERM_00948670</name>
</gene>
<sequence>MKAENIKNVIIKQLIAKNISTSSDILFYWLFKKPFKKKKQVANYEYILLSDANSLYVC</sequence>
<name>Q241Z0_TETTS</name>